<keyword evidence="2 5" id="KW-0812">Transmembrane</keyword>
<dbReference type="GO" id="GO:0043495">
    <property type="term" value="F:protein-membrane adaptor activity"/>
    <property type="evidence" value="ECO:0007669"/>
    <property type="project" value="TreeGrafter"/>
</dbReference>
<dbReference type="GO" id="GO:0034993">
    <property type="term" value="C:meiotic nuclear membrane microtubule tethering complex"/>
    <property type="evidence" value="ECO:0007669"/>
    <property type="project" value="TreeGrafter"/>
</dbReference>
<dbReference type="SUPFAM" id="SSF49785">
    <property type="entry name" value="Galactose-binding domain-like"/>
    <property type="match status" value="1"/>
</dbReference>
<keyword evidence="3 5" id="KW-1133">Transmembrane helix</keyword>
<organism evidence="7">
    <name type="scientific">Bactrocera dorsalis</name>
    <name type="common">Oriental fruit fly</name>
    <name type="synonym">Dacus dorsalis</name>
    <dbReference type="NCBI Taxonomy" id="27457"/>
    <lineage>
        <taxon>Eukaryota</taxon>
        <taxon>Metazoa</taxon>
        <taxon>Ecdysozoa</taxon>
        <taxon>Arthropoda</taxon>
        <taxon>Hexapoda</taxon>
        <taxon>Insecta</taxon>
        <taxon>Pterygota</taxon>
        <taxon>Neoptera</taxon>
        <taxon>Endopterygota</taxon>
        <taxon>Diptera</taxon>
        <taxon>Brachycera</taxon>
        <taxon>Muscomorpha</taxon>
        <taxon>Tephritoidea</taxon>
        <taxon>Tephritidae</taxon>
        <taxon>Bactrocera</taxon>
        <taxon>Bactrocera</taxon>
    </lineage>
</organism>
<sequence>MEPSRTRVCICYLISTFLIGFFIYILVSSNLENRRKFGRLREEVDEIAHVVLHTAPGQGDTKHLNEIVDGILKKRLAGIWDDLYTMKKQLRLTECAGRTTMTANTMTAEGEGGALMERTVPARINYAAEELGAKVQDVNAEPLDGGNLVRSVLGLQYSANPPINMLRSGMEPGNCFAFKRAKAVVTIKLAQAIFVESFELAHLCKDNAPNNDTTSAPKEFEVYGITATSSKEAKFGDFTYTNQHPPAQNYEVKSECKYLYMRFKFKSNHGHPEYTCIYRIAVFGRSQK</sequence>
<dbReference type="PANTHER" id="PTHR12911">
    <property type="entry name" value="SAD1/UNC-84-LIKE PROTEIN-RELATED"/>
    <property type="match status" value="1"/>
</dbReference>
<dbReference type="RefSeq" id="XP_011212302.2">
    <property type="nucleotide sequence ID" value="XM_011214000.4"/>
</dbReference>
<feature type="transmembrane region" description="Helical" evidence="5">
    <location>
        <begin position="12"/>
        <end position="31"/>
    </location>
</feature>
<dbReference type="InterPro" id="IPR012919">
    <property type="entry name" value="SUN_dom"/>
</dbReference>
<dbReference type="GeneID" id="105232346"/>
<evidence type="ECO:0000256" key="5">
    <source>
        <dbReference type="SAM" id="Phobius"/>
    </source>
</evidence>
<dbReference type="Pfam" id="PF07738">
    <property type="entry name" value="Sad1_UNC"/>
    <property type="match status" value="1"/>
</dbReference>
<dbReference type="EMBL" id="GAKP01003025">
    <property type="protein sequence ID" value="JAC55927.1"/>
    <property type="molecule type" value="Transcribed_RNA"/>
</dbReference>
<evidence type="ECO:0000256" key="2">
    <source>
        <dbReference type="ARBA" id="ARBA00022692"/>
    </source>
</evidence>
<proteinExistence type="predicted"/>
<comment type="subcellular location">
    <subcellularLocation>
        <location evidence="1">Membrane</location>
    </subcellularLocation>
</comment>
<dbReference type="AlphaFoldDB" id="A0A034WNJ5"/>
<dbReference type="OrthoDB" id="342281at2759"/>
<protein>
    <submittedName>
        <fullName evidence="7">SUN domain-containing protein 3</fullName>
    </submittedName>
</protein>
<feature type="domain" description="SUN" evidence="6">
    <location>
        <begin position="116"/>
        <end position="287"/>
    </location>
</feature>
<evidence type="ECO:0000256" key="4">
    <source>
        <dbReference type="ARBA" id="ARBA00023136"/>
    </source>
</evidence>
<gene>
    <name evidence="7" type="primary">SUN3</name>
</gene>
<reference evidence="7" key="1">
    <citation type="journal article" date="2014" name="BMC Genomics">
        <title>Characterizing the developmental transcriptome of the oriental fruit fly, Bactrocera dorsalis (Diptera: Tephritidae) through comparative genomic analysis with Drosophila melanogaster utilizing modENCODE datasets.</title>
        <authorList>
            <person name="Geib S.M."/>
            <person name="Calla B."/>
            <person name="Hall B."/>
            <person name="Hou S."/>
            <person name="Manoukis N.C."/>
        </authorList>
    </citation>
    <scope>NUCLEOTIDE SEQUENCE</scope>
    <source>
        <strain evidence="7">Punador</strain>
    </source>
</reference>
<evidence type="ECO:0000259" key="6">
    <source>
        <dbReference type="PROSITE" id="PS51469"/>
    </source>
</evidence>
<evidence type="ECO:0000313" key="7">
    <source>
        <dbReference type="EMBL" id="JAC55927.1"/>
    </source>
</evidence>
<keyword evidence="4 5" id="KW-0472">Membrane</keyword>
<dbReference type="PANTHER" id="PTHR12911:SF8">
    <property type="entry name" value="KLAROID PROTEIN-RELATED"/>
    <property type="match status" value="1"/>
</dbReference>
<name>A0A034WNJ5_BACDO</name>
<dbReference type="PROSITE" id="PS51469">
    <property type="entry name" value="SUN"/>
    <property type="match status" value="1"/>
</dbReference>
<dbReference type="InterPro" id="IPR045119">
    <property type="entry name" value="SUN1-5"/>
</dbReference>
<dbReference type="KEGG" id="bdr:105232346"/>
<dbReference type="CTD" id="6676"/>
<dbReference type="Gene3D" id="2.60.120.260">
    <property type="entry name" value="Galactose-binding domain-like"/>
    <property type="match status" value="1"/>
</dbReference>
<accession>A0A034WNJ5</accession>
<evidence type="ECO:0000256" key="1">
    <source>
        <dbReference type="ARBA" id="ARBA00004370"/>
    </source>
</evidence>
<evidence type="ECO:0000256" key="3">
    <source>
        <dbReference type="ARBA" id="ARBA00022989"/>
    </source>
</evidence>
<dbReference type="InterPro" id="IPR008979">
    <property type="entry name" value="Galactose-bd-like_sf"/>
</dbReference>